<feature type="transmembrane region" description="Helical" evidence="1">
    <location>
        <begin position="358"/>
        <end position="377"/>
    </location>
</feature>
<accession>A0A517Z2K2</accession>
<keyword evidence="1" id="KW-0472">Membrane</keyword>
<evidence type="ECO:0000313" key="2">
    <source>
        <dbReference type="EMBL" id="QDU36696.1"/>
    </source>
</evidence>
<keyword evidence="3" id="KW-1185">Reference proteome</keyword>
<dbReference type="Proteomes" id="UP000320496">
    <property type="component" value="Chromosome"/>
</dbReference>
<proteinExistence type="predicted"/>
<dbReference type="KEGG" id="mri:Mal4_09840"/>
<dbReference type="AlphaFoldDB" id="A0A517Z2K2"/>
<evidence type="ECO:0000313" key="3">
    <source>
        <dbReference type="Proteomes" id="UP000320496"/>
    </source>
</evidence>
<keyword evidence="1" id="KW-1133">Transmembrane helix</keyword>
<reference evidence="2 3" key="1">
    <citation type="submission" date="2019-02" db="EMBL/GenBank/DDBJ databases">
        <title>Deep-cultivation of Planctomycetes and their phenomic and genomic characterization uncovers novel biology.</title>
        <authorList>
            <person name="Wiegand S."/>
            <person name="Jogler M."/>
            <person name="Boedeker C."/>
            <person name="Pinto D."/>
            <person name="Vollmers J."/>
            <person name="Rivas-Marin E."/>
            <person name="Kohn T."/>
            <person name="Peeters S.H."/>
            <person name="Heuer A."/>
            <person name="Rast P."/>
            <person name="Oberbeckmann S."/>
            <person name="Bunk B."/>
            <person name="Jeske O."/>
            <person name="Meyerdierks A."/>
            <person name="Storesund J.E."/>
            <person name="Kallscheuer N."/>
            <person name="Luecker S."/>
            <person name="Lage O.M."/>
            <person name="Pohl T."/>
            <person name="Merkel B.J."/>
            <person name="Hornburger P."/>
            <person name="Mueller R.-W."/>
            <person name="Bruemmer F."/>
            <person name="Labrenz M."/>
            <person name="Spormann A.M."/>
            <person name="Op den Camp H."/>
            <person name="Overmann J."/>
            <person name="Amann R."/>
            <person name="Jetten M.S.M."/>
            <person name="Mascher T."/>
            <person name="Medema M.H."/>
            <person name="Devos D.P."/>
            <person name="Kaster A.-K."/>
            <person name="Ovreas L."/>
            <person name="Rohde M."/>
            <person name="Galperin M.Y."/>
            <person name="Jogler C."/>
        </authorList>
    </citation>
    <scope>NUCLEOTIDE SEQUENCE [LARGE SCALE GENOMIC DNA]</scope>
    <source>
        <strain evidence="2 3">Mal4</strain>
    </source>
</reference>
<organism evidence="2 3">
    <name type="scientific">Maioricimonas rarisocia</name>
    <dbReference type="NCBI Taxonomy" id="2528026"/>
    <lineage>
        <taxon>Bacteria</taxon>
        <taxon>Pseudomonadati</taxon>
        <taxon>Planctomycetota</taxon>
        <taxon>Planctomycetia</taxon>
        <taxon>Planctomycetales</taxon>
        <taxon>Planctomycetaceae</taxon>
        <taxon>Maioricimonas</taxon>
    </lineage>
</organism>
<gene>
    <name evidence="2" type="ORF">Mal4_09840</name>
</gene>
<name>A0A517Z2K2_9PLAN</name>
<dbReference type="OrthoDB" id="262209at2"/>
<dbReference type="RefSeq" id="WP_145367332.1">
    <property type="nucleotide sequence ID" value="NZ_CP036275.1"/>
</dbReference>
<protein>
    <submittedName>
        <fullName evidence="2">Uncharacterized protein</fullName>
    </submittedName>
</protein>
<evidence type="ECO:0000256" key="1">
    <source>
        <dbReference type="SAM" id="Phobius"/>
    </source>
</evidence>
<dbReference type="EMBL" id="CP036275">
    <property type="protein sequence ID" value="QDU36696.1"/>
    <property type="molecule type" value="Genomic_DNA"/>
</dbReference>
<sequence>MQHRSHSWLIPSLIASAALVLSADDARSQDAPTIDEVIAAFETREQQVFHNESLLIRYERVESDDVLPSKASGGLLPAEWKLAFRGDKWFLERRFTTPGEREDFTIPDKPKTQVVRDRMQVEWRQTVGTAFINEFGLGGNMYAGLAYTDFLGLDVPRRIARSGQADIEEVRQTHRGYVDQPFLPEFLKENRDHYSVVPEPQTIDGAECWAVVWDGMDEILVDPALGFAIRRRSYHWGPGKPMRFHLEFKEFEEVQPGLWLPTTVYADMYASIVAEAESLWGKVTNKTTYRLNEAEFNSVPDELFALDLPEGTRVVDVPRGIKYTITAASADPFGAPIEGAKKLLAESETRSASFWSQYRILIGIGGLVVVLSAAFLWKRLQVT</sequence>
<keyword evidence="1" id="KW-0812">Transmembrane</keyword>